<dbReference type="Proteomes" id="UP000748308">
    <property type="component" value="Unassembled WGS sequence"/>
</dbReference>
<feature type="non-terminal residue" evidence="5">
    <location>
        <position position="1"/>
    </location>
</feature>
<evidence type="ECO:0000256" key="3">
    <source>
        <dbReference type="SAM" id="MobiDB-lite"/>
    </source>
</evidence>
<dbReference type="InterPro" id="IPR003593">
    <property type="entry name" value="AAA+_ATPase"/>
</dbReference>
<organism evidence="5 6">
    <name type="scientific">Eiseniibacteriota bacterium</name>
    <dbReference type="NCBI Taxonomy" id="2212470"/>
    <lineage>
        <taxon>Bacteria</taxon>
        <taxon>Candidatus Eiseniibacteriota</taxon>
    </lineage>
</organism>
<dbReference type="GO" id="GO:0003677">
    <property type="term" value="F:DNA binding"/>
    <property type="evidence" value="ECO:0007669"/>
    <property type="project" value="InterPro"/>
</dbReference>
<dbReference type="PANTHER" id="PTHR42855:SF2">
    <property type="entry name" value="DRUG RESISTANCE ABC TRANSPORTER,ATP-BINDING PROTEIN"/>
    <property type="match status" value="1"/>
</dbReference>
<dbReference type="Gene3D" id="1.10.287.380">
    <property type="entry name" value="Valyl-tRNA synthetase, C-terminal domain"/>
    <property type="match status" value="1"/>
</dbReference>
<evidence type="ECO:0000259" key="4">
    <source>
        <dbReference type="PROSITE" id="PS50893"/>
    </source>
</evidence>
<dbReference type="EMBL" id="VGIY01000004">
    <property type="protein sequence ID" value="MBM3316297.1"/>
    <property type="molecule type" value="Genomic_DNA"/>
</dbReference>
<dbReference type="CDD" id="cd03221">
    <property type="entry name" value="ABCF_EF-3"/>
    <property type="match status" value="1"/>
</dbReference>
<dbReference type="GO" id="GO:0005524">
    <property type="term" value="F:ATP binding"/>
    <property type="evidence" value="ECO:0007669"/>
    <property type="project" value="UniProtKB-KW"/>
</dbReference>
<keyword evidence="1" id="KW-0547">Nucleotide-binding</keyword>
<protein>
    <submittedName>
        <fullName evidence="5">ABC-F family ATP-binding cassette domain-containing protein</fullName>
    </submittedName>
</protein>
<dbReference type="InterPro" id="IPR003439">
    <property type="entry name" value="ABC_transporter-like_ATP-bd"/>
</dbReference>
<gene>
    <name evidence="5" type="ORF">FJY75_00450</name>
</gene>
<dbReference type="Pfam" id="PF16326">
    <property type="entry name" value="ABC_tran_CTD"/>
    <property type="match status" value="1"/>
</dbReference>
<dbReference type="InterPro" id="IPR027417">
    <property type="entry name" value="P-loop_NTPase"/>
</dbReference>
<proteinExistence type="predicted"/>
<accession>A0A937X8W0</accession>
<dbReference type="AlphaFoldDB" id="A0A937X8W0"/>
<dbReference type="InterPro" id="IPR017871">
    <property type="entry name" value="ABC_transporter-like_CS"/>
</dbReference>
<feature type="region of interest" description="Disordered" evidence="3">
    <location>
        <begin position="283"/>
        <end position="343"/>
    </location>
</feature>
<dbReference type="Gene3D" id="3.40.50.300">
    <property type="entry name" value="P-loop containing nucleotide triphosphate hydrolases"/>
    <property type="match status" value="1"/>
</dbReference>
<dbReference type="InterPro" id="IPR037118">
    <property type="entry name" value="Val-tRNA_synth_C_sf"/>
</dbReference>
<evidence type="ECO:0000313" key="6">
    <source>
        <dbReference type="Proteomes" id="UP000748308"/>
    </source>
</evidence>
<evidence type="ECO:0000313" key="5">
    <source>
        <dbReference type="EMBL" id="MBM3316297.1"/>
    </source>
</evidence>
<dbReference type="SUPFAM" id="SSF52540">
    <property type="entry name" value="P-loop containing nucleoside triphosphate hydrolases"/>
    <property type="match status" value="1"/>
</dbReference>
<evidence type="ECO:0000256" key="1">
    <source>
        <dbReference type="ARBA" id="ARBA00022741"/>
    </source>
</evidence>
<dbReference type="SMART" id="SM00382">
    <property type="entry name" value="AAA"/>
    <property type="match status" value="1"/>
</dbReference>
<feature type="domain" description="ABC transporter" evidence="4">
    <location>
        <begin position="73"/>
        <end position="287"/>
    </location>
</feature>
<feature type="compositionally biased region" description="Low complexity" evidence="3">
    <location>
        <begin position="285"/>
        <end position="317"/>
    </location>
</feature>
<dbReference type="Pfam" id="PF00005">
    <property type="entry name" value="ABC_tran"/>
    <property type="match status" value="1"/>
</dbReference>
<dbReference type="GO" id="GO:0016887">
    <property type="term" value="F:ATP hydrolysis activity"/>
    <property type="evidence" value="ECO:0007669"/>
    <property type="project" value="InterPro"/>
</dbReference>
<dbReference type="InterPro" id="IPR051309">
    <property type="entry name" value="ABCF_ATPase"/>
</dbReference>
<evidence type="ECO:0000256" key="2">
    <source>
        <dbReference type="ARBA" id="ARBA00022840"/>
    </source>
</evidence>
<dbReference type="Pfam" id="PF12848">
    <property type="entry name" value="ABC_tran_Xtn"/>
    <property type="match status" value="1"/>
</dbReference>
<reference evidence="5" key="1">
    <citation type="submission" date="2019-03" db="EMBL/GenBank/DDBJ databases">
        <title>Lake Tanganyika Metagenome-Assembled Genomes (MAGs).</title>
        <authorList>
            <person name="Tran P."/>
        </authorList>
    </citation>
    <scope>NUCLEOTIDE SEQUENCE</scope>
    <source>
        <strain evidence="5">M_DeepCast_400m_m2_100</strain>
    </source>
</reference>
<comment type="caution">
    <text evidence="5">The sequence shown here is derived from an EMBL/GenBank/DDBJ whole genome shotgun (WGS) entry which is preliminary data.</text>
</comment>
<dbReference type="PANTHER" id="PTHR42855">
    <property type="entry name" value="ABC TRANSPORTER ATP-BINDING SUBUNIT"/>
    <property type="match status" value="1"/>
</dbReference>
<dbReference type="InterPro" id="IPR032781">
    <property type="entry name" value="ABC_tran_Xtn"/>
</dbReference>
<keyword evidence="2 5" id="KW-0067">ATP-binding</keyword>
<dbReference type="InterPro" id="IPR032524">
    <property type="entry name" value="ABC_tran_C"/>
</dbReference>
<name>A0A937X8W0_UNCEI</name>
<dbReference type="PROSITE" id="PS50893">
    <property type="entry name" value="ABC_TRANSPORTER_2"/>
    <property type="match status" value="1"/>
</dbReference>
<dbReference type="PROSITE" id="PS00211">
    <property type="entry name" value="ABC_TRANSPORTER_1"/>
    <property type="match status" value="1"/>
</dbReference>
<sequence length="401" mass="43779">YALRLKAYDEQEEEIKRLQRFIDRNRANKRMAGRTHSRMLALEKMERLDPPEPPPRPLRMRYPPCPHSGRIVLELAGASKSYGPVRVLDGVSARIERGARVALVGPNGAGKSTLMRLLAGREAADSGELTVGYRVEKAYFAQDEGRRFNPRATVHETVLGLAPNDFVPHVRGLLGAFLFPGDSVEKRVGALSGGELNRLAIACLLVRPSNLLLLDEPTNHLDIVSKDALLDSLRGYAGTIVFVSHDRHFLEALADRVIEVGGGRLREYPGGYESYLWRRAREQAGEAPPAAGPPEAGSGRRPAPPAGSAEAPAAASAPGGGTQGDGARGRRGRGQPAGRLGEVEREIADLEARRQRFATALGNPQLLSDPGKSAFYMRELKELEEPLRRLYDEWGGLSERP</sequence>